<accession>A0A098VQU9</accession>
<dbReference type="OrthoDB" id="1413014at2759"/>
<evidence type="ECO:0000256" key="8">
    <source>
        <dbReference type="ARBA" id="ARBA00022741"/>
    </source>
</evidence>
<dbReference type="InterPro" id="IPR041569">
    <property type="entry name" value="AAA_lid_3"/>
</dbReference>
<dbReference type="SUPFAM" id="SSF52540">
    <property type="entry name" value="P-loop containing nucleoside triphosphate hydrolases"/>
    <property type="match status" value="1"/>
</dbReference>
<dbReference type="HAMAP" id="MF_01458">
    <property type="entry name" value="FtsH"/>
    <property type="match status" value="1"/>
</dbReference>
<evidence type="ECO:0000256" key="1">
    <source>
        <dbReference type="ARBA" id="ARBA00001947"/>
    </source>
</evidence>
<dbReference type="InterPro" id="IPR003593">
    <property type="entry name" value="AAA+_ATPase"/>
</dbReference>
<keyword evidence="9" id="KW-0378">Hydrolase</keyword>
<dbReference type="Pfam" id="PF21232">
    <property type="entry name" value="Yme1-like_N"/>
    <property type="match status" value="1"/>
</dbReference>
<keyword evidence="6" id="KW-0645">Protease</keyword>
<dbReference type="InterPro" id="IPR048438">
    <property type="entry name" value="Yme1-like_N"/>
</dbReference>
<dbReference type="InterPro" id="IPR003960">
    <property type="entry name" value="ATPase_AAA_CS"/>
</dbReference>
<evidence type="ECO:0000256" key="17">
    <source>
        <dbReference type="SAM" id="Phobius"/>
    </source>
</evidence>
<dbReference type="Proteomes" id="UP000029725">
    <property type="component" value="Unassembled WGS sequence"/>
</dbReference>
<evidence type="ECO:0000256" key="9">
    <source>
        <dbReference type="ARBA" id="ARBA00022801"/>
    </source>
</evidence>
<dbReference type="GeneID" id="25260994"/>
<evidence type="ECO:0000313" key="19">
    <source>
        <dbReference type="EMBL" id="KGG50126.1"/>
    </source>
</evidence>
<keyword evidence="17" id="KW-0812">Transmembrane</keyword>
<dbReference type="VEuPathDB" id="MicrosporidiaDB:DI09_88p80"/>
<dbReference type="HOGENOM" id="CLU_000688_9_3_1"/>
<dbReference type="PANTHER" id="PTHR23076">
    <property type="entry name" value="METALLOPROTEASE M41 FTSH"/>
    <property type="match status" value="1"/>
</dbReference>
<keyword evidence="12" id="KW-0482">Metalloprotease</keyword>
<keyword evidence="8 15" id="KW-0547">Nucleotide-binding</keyword>
<dbReference type="FunFam" id="1.20.58.760:FF:000002">
    <property type="entry name" value="ATP-dependent zinc metalloprotease FtsH"/>
    <property type="match status" value="1"/>
</dbReference>
<dbReference type="GO" id="GO:0007005">
    <property type="term" value="P:mitochondrion organization"/>
    <property type="evidence" value="ECO:0007669"/>
    <property type="project" value="TreeGrafter"/>
</dbReference>
<gene>
    <name evidence="19" type="ORF">DI09_88p80</name>
</gene>
<comment type="similarity">
    <text evidence="5">In the N-terminal section; belongs to the AAA ATPase family.</text>
</comment>
<feature type="region of interest" description="Disordered" evidence="16">
    <location>
        <begin position="89"/>
        <end position="121"/>
    </location>
</feature>
<evidence type="ECO:0000256" key="5">
    <source>
        <dbReference type="ARBA" id="ARBA00010550"/>
    </source>
</evidence>
<reference evidence="19 20" key="1">
    <citation type="submission" date="2014-04" db="EMBL/GenBank/DDBJ databases">
        <title>A new species of microsporidia sheds light on the evolution of extreme parasitism.</title>
        <authorList>
            <person name="Haag K.L."/>
            <person name="James T.Y."/>
            <person name="Larsson R."/>
            <person name="Schaer T.M."/>
            <person name="Refardt D."/>
            <person name="Pombert J.-F."/>
            <person name="Ebert D."/>
        </authorList>
    </citation>
    <scope>NUCLEOTIDE SEQUENCE [LARGE SCALE GENOMIC DNA]</scope>
    <source>
        <strain evidence="19 20">UGP3</strain>
        <tissue evidence="19">Spores</tissue>
    </source>
</reference>
<dbReference type="GO" id="GO:0004222">
    <property type="term" value="F:metalloendopeptidase activity"/>
    <property type="evidence" value="ECO:0007669"/>
    <property type="project" value="InterPro"/>
</dbReference>
<dbReference type="FunFam" id="3.40.50.300:FF:000175">
    <property type="entry name" value="ATP-dependent zinc metalloprotease FTSH 4"/>
    <property type="match status" value="1"/>
</dbReference>
<comment type="caution">
    <text evidence="19">The sequence shown here is derived from an EMBL/GenBank/DDBJ whole genome shotgun (WGS) entry which is preliminary data.</text>
</comment>
<dbReference type="Pfam" id="PF00004">
    <property type="entry name" value="AAA"/>
    <property type="match status" value="1"/>
</dbReference>
<dbReference type="InterPro" id="IPR027417">
    <property type="entry name" value="P-loop_NTPase"/>
</dbReference>
<evidence type="ECO:0000256" key="2">
    <source>
        <dbReference type="ARBA" id="ARBA00004173"/>
    </source>
</evidence>
<dbReference type="InterPro" id="IPR003959">
    <property type="entry name" value="ATPase_AAA_core"/>
</dbReference>
<dbReference type="PROSITE" id="PS00674">
    <property type="entry name" value="AAA"/>
    <property type="match status" value="1"/>
</dbReference>
<dbReference type="GO" id="GO:0005743">
    <property type="term" value="C:mitochondrial inner membrane"/>
    <property type="evidence" value="ECO:0007669"/>
    <property type="project" value="TreeGrafter"/>
</dbReference>
<keyword evidence="11 15" id="KW-0067">ATP-binding</keyword>
<evidence type="ECO:0000256" key="7">
    <source>
        <dbReference type="ARBA" id="ARBA00022723"/>
    </source>
</evidence>
<dbReference type="Pfam" id="PF01434">
    <property type="entry name" value="Peptidase_M41"/>
    <property type="match status" value="1"/>
</dbReference>
<dbReference type="RefSeq" id="XP_013236562.1">
    <property type="nucleotide sequence ID" value="XM_013381108.1"/>
</dbReference>
<dbReference type="MEROPS" id="M41.026"/>
<dbReference type="SUPFAM" id="SSF140990">
    <property type="entry name" value="FtsH protease domain-like"/>
    <property type="match status" value="1"/>
</dbReference>
<dbReference type="EMBL" id="JMKJ01000599">
    <property type="protein sequence ID" value="KGG50126.1"/>
    <property type="molecule type" value="Genomic_DNA"/>
</dbReference>
<dbReference type="InterPro" id="IPR000642">
    <property type="entry name" value="Peptidase_M41"/>
</dbReference>
<feature type="compositionally biased region" description="Basic and acidic residues" evidence="16">
    <location>
        <begin position="99"/>
        <end position="108"/>
    </location>
</feature>
<evidence type="ECO:0000256" key="6">
    <source>
        <dbReference type="ARBA" id="ARBA00022670"/>
    </source>
</evidence>
<dbReference type="GO" id="GO:0016887">
    <property type="term" value="F:ATP hydrolysis activity"/>
    <property type="evidence" value="ECO:0007669"/>
    <property type="project" value="InterPro"/>
</dbReference>
<feature type="transmembrane region" description="Helical" evidence="17">
    <location>
        <begin position="161"/>
        <end position="181"/>
    </location>
</feature>
<dbReference type="PANTHER" id="PTHR23076:SF97">
    <property type="entry name" value="ATP-DEPENDENT ZINC METALLOPROTEASE YME1L1"/>
    <property type="match status" value="1"/>
</dbReference>
<evidence type="ECO:0000256" key="16">
    <source>
        <dbReference type="SAM" id="MobiDB-lite"/>
    </source>
</evidence>
<evidence type="ECO:0000256" key="14">
    <source>
        <dbReference type="ARBA" id="ARBA00023136"/>
    </source>
</evidence>
<feature type="domain" description="AAA+ ATPase" evidence="18">
    <location>
        <begin position="242"/>
        <end position="378"/>
    </location>
</feature>
<evidence type="ECO:0000259" key="18">
    <source>
        <dbReference type="SMART" id="SM00382"/>
    </source>
</evidence>
<evidence type="ECO:0000256" key="4">
    <source>
        <dbReference type="ARBA" id="ARBA00010044"/>
    </source>
</evidence>
<dbReference type="CDD" id="cd19501">
    <property type="entry name" value="RecA-like_FtsH"/>
    <property type="match status" value="1"/>
</dbReference>
<dbReference type="Gene3D" id="1.20.58.760">
    <property type="entry name" value="Peptidase M41"/>
    <property type="match status" value="1"/>
</dbReference>
<dbReference type="InterPro" id="IPR005936">
    <property type="entry name" value="FtsH"/>
</dbReference>
<dbReference type="GO" id="GO:0141164">
    <property type="term" value="P:mitochondrial protein quality control"/>
    <property type="evidence" value="ECO:0007669"/>
    <property type="project" value="UniProtKB-ARBA"/>
</dbReference>
<keyword evidence="10" id="KW-0862">Zinc</keyword>
<dbReference type="Pfam" id="PF17862">
    <property type="entry name" value="AAA_lid_3"/>
    <property type="match status" value="1"/>
</dbReference>
<organism evidence="19 20">
    <name type="scientific">Mitosporidium daphniae</name>
    <dbReference type="NCBI Taxonomy" id="1485682"/>
    <lineage>
        <taxon>Eukaryota</taxon>
        <taxon>Fungi</taxon>
        <taxon>Fungi incertae sedis</taxon>
        <taxon>Microsporidia</taxon>
        <taxon>Mitosporidium</taxon>
    </lineage>
</organism>
<comment type="similarity">
    <text evidence="15">Belongs to the AAA ATPase family.</text>
</comment>
<dbReference type="SMART" id="SM00382">
    <property type="entry name" value="AAA"/>
    <property type="match status" value="1"/>
</dbReference>
<dbReference type="Gene3D" id="1.10.8.60">
    <property type="match status" value="1"/>
</dbReference>
<comment type="similarity">
    <text evidence="4">In the C-terminal section; belongs to the peptidase M41 family.</text>
</comment>
<evidence type="ECO:0000313" key="20">
    <source>
        <dbReference type="Proteomes" id="UP000029725"/>
    </source>
</evidence>
<keyword evidence="7" id="KW-0479">Metal-binding</keyword>
<comment type="cofactor">
    <cofactor evidence="1">
        <name>Zn(2+)</name>
        <dbReference type="ChEBI" id="CHEBI:29105"/>
    </cofactor>
</comment>
<dbReference type="InterPro" id="IPR037219">
    <property type="entry name" value="Peptidase_M41-like"/>
</dbReference>
<dbReference type="FunFam" id="1.10.8.60:FF:000001">
    <property type="entry name" value="ATP-dependent zinc metalloprotease FtsH"/>
    <property type="match status" value="1"/>
</dbReference>
<keyword evidence="17" id="KW-1133">Transmembrane helix</keyword>
<keyword evidence="20" id="KW-1185">Reference proteome</keyword>
<dbReference type="GO" id="GO:0046872">
    <property type="term" value="F:metal ion binding"/>
    <property type="evidence" value="ECO:0007669"/>
    <property type="project" value="UniProtKB-KW"/>
</dbReference>
<evidence type="ECO:0000256" key="15">
    <source>
        <dbReference type="RuleBase" id="RU003651"/>
    </source>
</evidence>
<dbReference type="AlphaFoldDB" id="A0A098VQU9"/>
<keyword evidence="14 17" id="KW-0472">Membrane</keyword>
<evidence type="ECO:0000256" key="11">
    <source>
        <dbReference type="ARBA" id="ARBA00022840"/>
    </source>
</evidence>
<keyword evidence="13" id="KW-0496">Mitochondrion</keyword>
<dbReference type="GO" id="GO:0005524">
    <property type="term" value="F:ATP binding"/>
    <property type="evidence" value="ECO:0007669"/>
    <property type="project" value="UniProtKB-KW"/>
</dbReference>
<evidence type="ECO:0000256" key="12">
    <source>
        <dbReference type="ARBA" id="ARBA00023049"/>
    </source>
</evidence>
<dbReference type="Gene3D" id="3.40.50.300">
    <property type="entry name" value="P-loop containing nucleotide triphosphate hydrolases"/>
    <property type="match status" value="1"/>
</dbReference>
<comment type="subcellular location">
    <subcellularLocation>
        <location evidence="3">Membrane</location>
    </subcellularLocation>
    <subcellularLocation>
        <location evidence="2">Mitochondrion</location>
    </subcellularLocation>
</comment>
<proteinExistence type="inferred from homology"/>
<evidence type="ECO:0000256" key="13">
    <source>
        <dbReference type="ARBA" id="ARBA00023128"/>
    </source>
</evidence>
<dbReference type="GO" id="GO:0004176">
    <property type="term" value="F:ATP-dependent peptidase activity"/>
    <property type="evidence" value="ECO:0007669"/>
    <property type="project" value="InterPro"/>
</dbReference>
<evidence type="ECO:0000256" key="10">
    <source>
        <dbReference type="ARBA" id="ARBA00022833"/>
    </source>
</evidence>
<sequence>MEARNLSIFSFLSKNSALKAELVANSFPRDPDKQAYAYKLLLNVDPNRVIQRYESKKYAQNSTCTNFYLSALSQTGNLNRLSPLIERKQEIKSPATAPSDKKSTEKLNKPKSTRRSQPAFPLSSPLSAINFKLGTKDFPLVVKPIGPFAGNRNRGGIFRRLFSILSNMALIGAVGYLIFSYSNNQKFAGMSMKVHQFFKQDSTGKAVTFSDVQGCDEAKEELEEIVAFLKNPERFNKLGAHLPKGVLLVGPPGTGKTLLARAVAGEANVPFIYASGAEFDELFVGMGSLRIRQMFENAKEQAPAIIFIDEIDAIGSKRNPRDPQHARMSLNQLLVELDGFTEAKGVIVIGATNFPETLDKALLRPGRFDRHVYVPLPDVRGRMQILNLYLKDVPTDEQSKVDVSVLARGTPGFSGADLSKMVNQAKILASKQGHSSISMSILEAAKDEMLMGQERRSAVIEEKIRRLTAYHEGGHAIIALWTPYALPIHKATIMPRGQSLGLVSQLPDGDQLSLSKAELLSNLDVSMGGRMAEELIFGSENVTTGASSDFSNATKVARAMVSKYGMSEKIGPLAITSDYEYDRLGEDLKMAIDSETRRILEESQQRARLILTKNIGHLHTLAAALLEQETMSKDQIIELLEKNGAIIPNSLRGSSCNKASHPSIGVGAGTTESRLSVFDAQSLYCHN</sequence>
<name>A0A098VQU9_9MICR</name>
<evidence type="ECO:0000256" key="3">
    <source>
        <dbReference type="ARBA" id="ARBA00004370"/>
    </source>
</evidence>
<protein>
    <recommendedName>
        <fullName evidence="18">AAA+ ATPase domain-containing protein</fullName>
    </recommendedName>
</protein>